<keyword evidence="3 8" id="KW-0436">Ligase</keyword>
<evidence type="ECO:0000256" key="8">
    <source>
        <dbReference type="HAMAP-Rule" id="MF_01161"/>
    </source>
</evidence>
<dbReference type="SUPFAM" id="SSF52402">
    <property type="entry name" value="Adenine nucleotide alpha hydrolases-like"/>
    <property type="match status" value="1"/>
</dbReference>
<dbReference type="InterPro" id="IPR011063">
    <property type="entry name" value="TilS/TtcA_N"/>
</dbReference>
<evidence type="ECO:0000256" key="9">
    <source>
        <dbReference type="SAM" id="MobiDB-lite"/>
    </source>
</evidence>
<comment type="function">
    <text evidence="8">Ligates lysine onto the cytidine present at position 34 of the AUA codon-specific tRNA(Ile) that contains the anticodon CAU, in an ATP-dependent manner. Cytidine is converted to lysidine, thus changing the amino acid specificity of the tRNA from methionine to isoleucine.</text>
</comment>
<comment type="catalytic activity">
    <reaction evidence="7 8">
        <text>cytidine(34) in tRNA(Ile2) + L-lysine + ATP = lysidine(34) in tRNA(Ile2) + AMP + diphosphate + H(+)</text>
        <dbReference type="Rhea" id="RHEA:43744"/>
        <dbReference type="Rhea" id="RHEA-COMP:10625"/>
        <dbReference type="Rhea" id="RHEA-COMP:10670"/>
        <dbReference type="ChEBI" id="CHEBI:15378"/>
        <dbReference type="ChEBI" id="CHEBI:30616"/>
        <dbReference type="ChEBI" id="CHEBI:32551"/>
        <dbReference type="ChEBI" id="CHEBI:33019"/>
        <dbReference type="ChEBI" id="CHEBI:82748"/>
        <dbReference type="ChEBI" id="CHEBI:83665"/>
        <dbReference type="ChEBI" id="CHEBI:456215"/>
        <dbReference type="EC" id="6.3.4.19"/>
    </reaction>
</comment>
<dbReference type="InterPro" id="IPR015262">
    <property type="entry name" value="tRNA_Ile_lys_synt_subst-bd"/>
</dbReference>
<sequence length="486" mass="53102">MRRRAGSHPAAATAGEPLRGPARLRSIQGLTRPADAFSPRALQPILAPWLVSPPASPTTAPRLWVAFSGGLDSSVLLHALAALQTELNGELDPNRTWTLQALHLDHGLQQVAADWSRHCTRVCAALDIPLTLRKLHLRPVPGESLEALARAARYRTFAELLAPGDLLATAQHRDDQAETLLLALLRGSGPHGLAAMPLAVPLGAGTLLRPLLGFSRASLADYAHREGIRWIDDPSNGDPAFDRNRLRQQVMPLLRARWPALDRTLARSAAHCAEAAGLLDAFADDALAELAGSRPGTLHIDAVAALPGPRARLVLRRWLMRDGFRPPGQRVLQRIIDEVLPARPDRSPCVAWPGCEVRRYRHDLFALPPLPPLPEPVLCWQAGRSLRLPDGLGELQLPRAVGRMDRLQVCFRREGLRCRQANGPSRALKQVFQAAGVPAWLRPWVPLVLIDGQLGAVAGVSQCDPCLQGLRWQGHPWERFGLLVSD</sequence>
<dbReference type="Gene3D" id="1.20.59.20">
    <property type="match status" value="1"/>
</dbReference>
<evidence type="ECO:0000259" key="10">
    <source>
        <dbReference type="SMART" id="SM00977"/>
    </source>
</evidence>
<comment type="similarity">
    <text evidence="8">Belongs to the tRNA(Ile)-lysidine synthase family.</text>
</comment>
<protein>
    <recommendedName>
        <fullName evidence="8">tRNA(Ile)-lysidine synthase</fullName>
        <ecNumber evidence="8">6.3.4.19</ecNumber>
    </recommendedName>
    <alternativeName>
        <fullName evidence="8">tRNA(Ile)-2-lysyl-cytidine synthase</fullName>
    </alternativeName>
    <alternativeName>
        <fullName evidence="8">tRNA(Ile)-lysidine synthetase</fullName>
    </alternativeName>
</protein>
<dbReference type="InterPro" id="IPR012796">
    <property type="entry name" value="Lysidine-tRNA-synth_C"/>
</dbReference>
<dbReference type="InterPro" id="IPR012795">
    <property type="entry name" value="tRNA_Ile_lys_synt_N"/>
</dbReference>
<feature type="region of interest" description="Disordered" evidence="9">
    <location>
        <begin position="1"/>
        <end position="22"/>
    </location>
</feature>
<dbReference type="NCBIfam" id="TIGR02433">
    <property type="entry name" value="lysidine_TilS_C"/>
    <property type="match status" value="1"/>
</dbReference>
<dbReference type="HAMAP" id="MF_01161">
    <property type="entry name" value="tRNA_Ile_lys_synt"/>
    <property type="match status" value="1"/>
</dbReference>
<comment type="caution">
    <text evidence="11">The sequence shown here is derived from an EMBL/GenBank/DDBJ whole genome shotgun (WGS) entry which is preliminary data.</text>
</comment>
<dbReference type="SUPFAM" id="SSF56037">
    <property type="entry name" value="PheT/TilS domain"/>
    <property type="match status" value="1"/>
</dbReference>
<comment type="subcellular location">
    <subcellularLocation>
        <location evidence="1 8">Cytoplasm</location>
    </subcellularLocation>
</comment>
<dbReference type="SMART" id="SM00977">
    <property type="entry name" value="TilS_C"/>
    <property type="match status" value="1"/>
</dbReference>
<keyword evidence="2 8" id="KW-0963">Cytoplasm</keyword>
<dbReference type="SUPFAM" id="SSF82829">
    <property type="entry name" value="MesJ substrate recognition domain-like"/>
    <property type="match status" value="1"/>
</dbReference>
<dbReference type="GO" id="GO:0005737">
    <property type="term" value="C:cytoplasm"/>
    <property type="evidence" value="ECO:0007669"/>
    <property type="project" value="UniProtKB-SubCell"/>
</dbReference>
<dbReference type="PANTHER" id="PTHR43033:SF1">
    <property type="entry name" value="TRNA(ILE)-LYSIDINE SYNTHASE-RELATED"/>
    <property type="match status" value="1"/>
</dbReference>
<evidence type="ECO:0000256" key="2">
    <source>
        <dbReference type="ARBA" id="ARBA00022490"/>
    </source>
</evidence>
<dbReference type="CDD" id="cd01992">
    <property type="entry name" value="TilS_N"/>
    <property type="match status" value="1"/>
</dbReference>
<evidence type="ECO:0000256" key="3">
    <source>
        <dbReference type="ARBA" id="ARBA00022598"/>
    </source>
</evidence>
<evidence type="ECO:0000313" key="12">
    <source>
        <dbReference type="Proteomes" id="UP000322981"/>
    </source>
</evidence>
<dbReference type="InterPro" id="IPR012094">
    <property type="entry name" value="tRNA_Ile_lys_synt"/>
</dbReference>
<evidence type="ECO:0000256" key="6">
    <source>
        <dbReference type="ARBA" id="ARBA00022840"/>
    </source>
</evidence>
<gene>
    <name evidence="8 11" type="primary">tilS</name>
    <name evidence="11" type="ORF">F2Q65_13265</name>
</gene>
<dbReference type="EMBL" id="VWXX01000023">
    <property type="protein sequence ID" value="KAA6184155.1"/>
    <property type="molecule type" value="Genomic_DNA"/>
</dbReference>
<name>A0A5M8FP11_9GAMM</name>
<dbReference type="InterPro" id="IPR014729">
    <property type="entry name" value="Rossmann-like_a/b/a_fold"/>
</dbReference>
<reference evidence="11 12" key="1">
    <citation type="submission" date="2019-09" db="EMBL/GenBank/DDBJ databases">
        <title>Whole-genome sequence of the purple sulfur bacterium Thiohalocapsa marina DSM 19078.</title>
        <authorList>
            <person name="Kyndt J.A."/>
            <person name="Meyer T.E."/>
        </authorList>
    </citation>
    <scope>NUCLEOTIDE SEQUENCE [LARGE SCALE GENOMIC DNA]</scope>
    <source>
        <strain evidence="11 12">DSM 19078</strain>
    </source>
</reference>
<dbReference type="OrthoDB" id="9807403at2"/>
<keyword evidence="6 8" id="KW-0067">ATP-binding</keyword>
<keyword evidence="12" id="KW-1185">Reference proteome</keyword>
<accession>A0A5M8FP11</accession>
<dbReference type="Pfam" id="PF01171">
    <property type="entry name" value="ATP_bind_3"/>
    <property type="match status" value="1"/>
</dbReference>
<dbReference type="NCBIfam" id="TIGR02432">
    <property type="entry name" value="lysidine_TilS_N"/>
    <property type="match status" value="1"/>
</dbReference>
<organism evidence="11 12">
    <name type="scientific">Thiohalocapsa marina</name>
    <dbReference type="NCBI Taxonomy" id="424902"/>
    <lineage>
        <taxon>Bacteria</taxon>
        <taxon>Pseudomonadati</taxon>
        <taxon>Pseudomonadota</taxon>
        <taxon>Gammaproteobacteria</taxon>
        <taxon>Chromatiales</taxon>
        <taxon>Chromatiaceae</taxon>
        <taxon>Thiohalocapsa</taxon>
    </lineage>
</organism>
<evidence type="ECO:0000256" key="4">
    <source>
        <dbReference type="ARBA" id="ARBA00022694"/>
    </source>
</evidence>
<evidence type="ECO:0000313" key="11">
    <source>
        <dbReference type="EMBL" id="KAA6184155.1"/>
    </source>
</evidence>
<evidence type="ECO:0000256" key="5">
    <source>
        <dbReference type="ARBA" id="ARBA00022741"/>
    </source>
</evidence>
<dbReference type="Proteomes" id="UP000322981">
    <property type="component" value="Unassembled WGS sequence"/>
</dbReference>
<keyword evidence="5 8" id="KW-0547">Nucleotide-binding</keyword>
<dbReference type="PANTHER" id="PTHR43033">
    <property type="entry name" value="TRNA(ILE)-LYSIDINE SYNTHASE-RELATED"/>
    <property type="match status" value="1"/>
</dbReference>
<keyword evidence="4 8" id="KW-0819">tRNA processing</keyword>
<evidence type="ECO:0000256" key="1">
    <source>
        <dbReference type="ARBA" id="ARBA00004496"/>
    </source>
</evidence>
<dbReference type="GO" id="GO:0032267">
    <property type="term" value="F:tRNA(Ile)-lysidine synthase activity"/>
    <property type="evidence" value="ECO:0007669"/>
    <property type="project" value="UniProtKB-EC"/>
</dbReference>
<feature type="domain" description="Lysidine-tRNA(Ile) synthetase C-terminal" evidence="10">
    <location>
        <begin position="407"/>
        <end position="472"/>
    </location>
</feature>
<dbReference type="EC" id="6.3.4.19" evidence="8"/>
<dbReference type="Pfam" id="PF09179">
    <property type="entry name" value="TilS"/>
    <property type="match status" value="1"/>
</dbReference>
<dbReference type="GO" id="GO:0005524">
    <property type="term" value="F:ATP binding"/>
    <property type="evidence" value="ECO:0007669"/>
    <property type="project" value="UniProtKB-UniRule"/>
</dbReference>
<dbReference type="Gene3D" id="3.40.50.620">
    <property type="entry name" value="HUPs"/>
    <property type="match status" value="1"/>
</dbReference>
<comment type="domain">
    <text evidence="8">The N-terminal region contains the highly conserved SGGXDS motif, predicted to be a P-loop motif involved in ATP binding.</text>
</comment>
<dbReference type="Pfam" id="PF11734">
    <property type="entry name" value="TilS_C"/>
    <property type="match status" value="1"/>
</dbReference>
<feature type="binding site" evidence="8">
    <location>
        <begin position="68"/>
        <end position="73"/>
    </location>
    <ligand>
        <name>ATP</name>
        <dbReference type="ChEBI" id="CHEBI:30616"/>
    </ligand>
</feature>
<evidence type="ECO:0000256" key="7">
    <source>
        <dbReference type="ARBA" id="ARBA00048539"/>
    </source>
</evidence>
<dbReference type="AlphaFoldDB" id="A0A5M8FP11"/>
<proteinExistence type="inferred from homology"/>
<dbReference type="GO" id="GO:0006400">
    <property type="term" value="P:tRNA modification"/>
    <property type="evidence" value="ECO:0007669"/>
    <property type="project" value="UniProtKB-UniRule"/>
</dbReference>